<dbReference type="Gene3D" id="3.90.105.10">
    <property type="entry name" value="Molybdopterin biosynthesis moea protein, domain 2"/>
    <property type="match status" value="1"/>
</dbReference>
<comment type="catalytic activity">
    <reaction evidence="12">
        <text>adenylyl-molybdopterin + molybdate = Mo-molybdopterin + AMP + H(+)</text>
        <dbReference type="Rhea" id="RHEA:35047"/>
        <dbReference type="ChEBI" id="CHEBI:15378"/>
        <dbReference type="ChEBI" id="CHEBI:36264"/>
        <dbReference type="ChEBI" id="CHEBI:62727"/>
        <dbReference type="ChEBI" id="CHEBI:71302"/>
        <dbReference type="ChEBI" id="CHEBI:456215"/>
        <dbReference type="EC" id="2.10.1.1"/>
    </reaction>
</comment>
<dbReference type="InterPro" id="IPR005110">
    <property type="entry name" value="MoeA_linker/N"/>
</dbReference>
<dbReference type="InterPro" id="IPR036688">
    <property type="entry name" value="MoeA_C_domain_IV_sf"/>
</dbReference>
<keyword evidence="8 13" id="KW-0808">Transferase</keyword>
<evidence type="ECO:0000256" key="7">
    <source>
        <dbReference type="ARBA" id="ARBA00022505"/>
    </source>
</evidence>
<dbReference type="SUPFAM" id="SSF63867">
    <property type="entry name" value="MoeA C-terminal domain-like"/>
    <property type="match status" value="1"/>
</dbReference>
<dbReference type="KEGG" id="pani:DCO16_08335"/>
<evidence type="ECO:0000313" key="16">
    <source>
        <dbReference type="Proteomes" id="UP000500806"/>
    </source>
</evidence>
<protein>
    <recommendedName>
        <fullName evidence="6 13">Molybdopterin molybdenumtransferase</fullName>
        <ecNumber evidence="5 13">2.10.1.1</ecNumber>
    </recommendedName>
</protein>
<keyword evidence="16" id="KW-1185">Reference proteome</keyword>
<dbReference type="Gene3D" id="2.40.340.10">
    <property type="entry name" value="MoeA, C-terminal, domain IV"/>
    <property type="match status" value="1"/>
</dbReference>
<dbReference type="PANTHER" id="PTHR10192">
    <property type="entry name" value="MOLYBDOPTERIN BIOSYNTHESIS PROTEIN"/>
    <property type="match status" value="1"/>
</dbReference>
<dbReference type="NCBIfam" id="TIGR00177">
    <property type="entry name" value="molyb_syn"/>
    <property type="match status" value="1"/>
</dbReference>
<sequence length="450" mass="48175">MSNSTHRSPNNPILLSDSLPVNEARQAIHQLVADLIQESQQNDDTSRIESVTLDQAINRILAHDLLSPINVPAADNSAMDGFAFNGDCLSDSNNELTLQVIGTAYAGKPFEGKVGQGECLKIMTGALMPKDCDTVIPQELTQAVTQAPTQSTETSVVTFKPNQVKRGENRRLCGEDLQLGKAAITAGRLLRPSDLGLAASLGIASLMVHRKLKVAILSSGDELRPLGQTLDLGSIYDSNRYSLTGLLNRLNMEIIDCGIVHDDPATLKAAFIQAASKADVLISSGGVSVGEADYTKQIMQELGDVGFWKIAMRPGRPMAFGVLKAVEGQADSQKTLFFGLPGNPVAVMVTFYQFVRSALLQLNGATQTEPPLTQALAQAAIRKRPGRTEFQRGILERGPDGKPTVRLTGSQGAGILRSMSEANCFVILDHDQGNIAAGDWVDVALFDGLL</sequence>
<comment type="pathway">
    <text evidence="3 13">Cofactor biosynthesis; molybdopterin biosynthesis.</text>
</comment>
<dbReference type="SUPFAM" id="SSF63882">
    <property type="entry name" value="MoeA N-terminal region -like"/>
    <property type="match status" value="1"/>
</dbReference>
<evidence type="ECO:0000256" key="10">
    <source>
        <dbReference type="ARBA" id="ARBA00022842"/>
    </source>
</evidence>
<keyword evidence="10 13" id="KW-0460">Magnesium</keyword>
<comment type="similarity">
    <text evidence="4 13">Belongs to the MoeA family.</text>
</comment>
<dbReference type="UniPathway" id="UPA00344"/>
<dbReference type="InterPro" id="IPR036425">
    <property type="entry name" value="MoaB/Mog-like_dom_sf"/>
</dbReference>
<dbReference type="GO" id="GO:0006777">
    <property type="term" value="P:Mo-molybdopterin cofactor biosynthetic process"/>
    <property type="evidence" value="ECO:0007669"/>
    <property type="project" value="UniProtKB-UniRule"/>
</dbReference>
<dbReference type="FunFam" id="2.40.340.10:FF:000003">
    <property type="entry name" value="Molybdopterin molybdenumtransferase"/>
    <property type="match status" value="1"/>
</dbReference>
<dbReference type="Pfam" id="PF03453">
    <property type="entry name" value="MoeA_N"/>
    <property type="match status" value="1"/>
</dbReference>
<keyword evidence="7 13" id="KW-0500">Molybdenum</keyword>
<dbReference type="SMART" id="SM00852">
    <property type="entry name" value="MoCF_biosynth"/>
    <property type="match status" value="1"/>
</dbReference>
<evidence type="ECO:0000256" key="9">
    <source>
        <dbReference type="ARBA" id="ARBA00022723"/>
    </source>
</evidence>
<reference evidence="15 16" key="1">
    <citation type="submission" date="2018-04" db="EMBL/GenBank/DDBJ databases">
        <title>Polynucleobacter sp. LimPoW16 genome.</title>
        <authorList>
            <person name="Hahn M.W."/>
        </authorList>
    </citation>
    <scope>NUCLEOTIDE SEQUENCE [LARGE SCALE GENOMIC DNA]</scope>
    <source>
        <strain evidence="15 16">LimPoW16</strain>
    </source>
</reference>
<dbReference type="Gene3D" id="3.40.980.10">
    <property type="entry name" value="MoaB/Mog-like domain"/>
    <property type="match status" value="1"/>
</dbReference>
<evidence type="ECO:0000256" key="13">
    <source>
        <dbReference type="RuleBase" id="RU365090"/>
    </source>
</evidence>
<dbReference type="CDD" id="cd00887">
    <property type="entry name" value="MoeA"/>
    <property type="match status" value="1"/>
</dbReference>
<dbReference type="FunFam" id="3.40.980.10:FF:000004">
    <property type="entry name" value="Molybdopterin molybdenumtransferase"/>
    <property type="match status" value="1"/>
</dbReference>
<accession>A0A6M9PUD0</accession>
<evidence type="ECO:0000256" key="4">
    <source>
        <dbReference type="ARBA" id="ARBA00010763"/>
    </source>
</evidence>
<dbReference type="PANTHER" id="PTHR10192:SF5">
    <property type="entry name" value="GEPHYRIN"/>
    <property type="match status" value="1"/>
</dbReference>
<dbReference type="GO" id="GO:0061599">
    <property type="term" value="F:molybdopterin molybdotransferase activity"/>
    <property type="evidence" value="ECO:0007669"/>
    <property type="project" value="UniProtKB-UniRule"/>
</dbReference>
<dbReference type="RefSeq" id="WP_173943215.1">
    <property type="nucleotide sequence ID" value="NZ_CBCSCD010000001.1"/>
</dbReference>
<evidence type="ECO:0000313" key="15">
    <source>
        <dbReference type="EMBL" id="QKM63058.1"/>
    </source>
</evidence>
<feature type="domain" description="MoaB/Mog" evidence="14">
    <location>
        <begin position="215"/>
        <end position="361"/>
    </location>
</feature>
<evidence type="ECO:0000256" key="5">
    <source>
        <dbReference type="ARBA" id="ARBA00013269"/>
    </source>
</evidence>
<dbReference type="EC" id="2.10.1.1" evidence="5 13"/>
<dbReference type="Gene3D" id="2.170.190.11">
    <property type="entry name" value="Molybdopterin biosynthesis moea protein, domain 3"/>
    <property type="match status" value="1"/>
</dbReference>
<dbReference type="InterPro" id="IPR038987">
    <property type="entry name" value="MoeA-like"/>
</dbReference>
<evidence type="ECO:0000256" key="1">
    <source>
        <dbReference type="ARBA" id="ARBA00001946"/>
    </source>
</evidence>
<organism evidence="15 16">
    <name type="scientific">Polynucleobacter antarcticus</name>
    <dbReference type="NCBI Taxonomy" id="1743162"/>
    <lineage>
        <taxon>Bacteria</taxon>
        <taxon>Pseudomonadati</taxon>
        <taxon>Pseudomonadota</taxon>
        <taxon>Betaproteobacteria</taxon>
        <taxon>Burkholderiales</taxon>
        <taxon>Burkholderiaceae</taxon>
        <taxon>Polynucleobacter</taxon>
    </lineage>
</organism>
<evidence type="ECO:0000259" key="14">
    <source>
        <dbReference type="SMART" id="SM00852"/>
    </source>
</evidence>
<proteinExistence type="inferred from homology"/>
<dbReference type="AlphaFoldDB" id="A0A6M9PUD0"/>
<gene>
    <name evidence="15" type="ORF">DCO16_08335</name>
</gene>
<dbReference type="GO" id="GO:0046872">
    <property type="term" value="F:metal ion binding"/>
    <property type="evidence" value="ECO:0007669"/>
    <property type="project" value="UniProtKB-UniRule"/>
</dbReference>
<evidence type="ECO:0000256" key="8">
    <source>
        <dbReference type="ARBA" id="ARBA00022679"/>
    </source>
</evidence>
<dbReference type="InterPro" id="IPR001453">
    <property type="entry name" value="MoaB/Mog_dom"/>
</dbReference>
<dbReference type="InterPro" id="IPR036135">
    <property type="entry name" value="MoeA_linker/N_sf"/>
</dbReference>
<name>A0A6M9PUD0_9BURK</name>
<dbReference type="Pfam" id="PF03454">
    <property type="entry name" value="MoeA_C"/>
    <property type="match status" value="1"/>
</dbReference>
<keyword evidence="9 13" id="KW-0479">Metal-binding</keyword>
<comment type="function">
    <text evidence="2 13">Catalyzes the insertion of molybdate into adenylated molybdopterin with the concomitant release of AMP.</text>
</comment>
<keyword evidence="11 13" id="KW-0501">Molybdenum cofactor biosynthesis</keyword>
<evidence type="ECO:0000256" key="3">
    <source>
        <dbReference type="ARBA" id="ARBA00005046"/>
    </source>
</evidence>
<dbReference type="InterPro" id="IPR005111">
    <property type="entry name" value="MoeA_C_domain_IV"/>
</dbReference>
<dbReference type="EMBL" id="CP028941">
    <property type="protein sequence ID" value="QKM63058.1"/>
    <property type="molecule type" value="Genomic_DNA"/>
</dbReference>
<evidence type="ECO:0000256" key="12">
    <source>
        <dbReference type="ARBA" id="ARBA00047317"/>
    </source>
</evidence>
<dbReference type="Proteomes" id="UP000500806">
    <property type="component" value="Chromosome"/>
</dbReference>
<dbReference type="SUPFAM" id="SSF53218">
    <property type="entry name" value="Molybdenum cofactor biosynthesis proteins"/>
    <property type="match status" value="1"/>
</dbReference>
<comment type="cofactor">
    <cofactor evidence="1 13">
        <name>Mg(2+)</name>
        <dbReference type="ChEBI" id="CHEBI:18420"/>
    </cofactor>
</comment>
<dbReference type="Pfam" id="PF00994">
    <property type="entry name" value="MoCF_biosynth"/>
    <property type="match status" value="1"/>
</dbReference>
<evidence type="ECO:0000256" key="2">
    <source>
        <dbReference type="ARBA" id="ARBA00002901"/>
    </source>
</evidence>
<evidence type="ECO:0000256" key="6">
    <source>
        <dbReference type="ARBA" id="ARBA00021108"/>
    </source>
</evidence>
<dbReference type="GO" id="GO:0005829">
    <property type="term" value="C:cytosol"/>
    <property type="evidence" value="ECO:0007669"/>
    <property type="project" value="TreeGrafter"/>
</dbReference>
<evidence type="ECO:0000256" key="11">
    <source>
        <dbReference type="ARBA" id="ARBA00023150"/>
    </source>
</evidence>
<dbReference type="NCBIfam" id="NF045515">
    <property type="entry name" value="Glp_gephyrin"/>
    <property type="match status" value="1"/>
</dbReference>